<proteinExistence type="inferred from homology"/>
<name>A0A098LIS7_9BACT</name>
<protein>
    <recommendedName>
        <fullName evidence="2">UspA domain-containing protein</fullName>
    </recommendedName>
</protein>
<comment type="similarity">
    <text evidence="1">Belongs to the universal stress protein A family.</text>
</comment>
<dbReference type="OrthoDB" id="9788959at2"/>
<dbReference type="Gene3D" id="3.40.50.620">
    <property type="entry name" value="HUPs"/>
    <property type="match status" value="2"/>
</dbReference>
<dbReference type="STRING" id="153721.MYP_3588"/>
<evidence type="ECO:0000313" key="3">
    <source>
        <dbReference type="EMBL" id="GAL86359.1"/>
    </source>
</evidence>
<gene>
    <name evidence="3" type="ORF">MYP_3588</name>
</gene>
<reference evidence="3 4" key="1">
    <citation type="submission" date="2014-09" db="EMBL/GenBank/DDBJ databases">
        <title>Sporocytophaga myxococcoides PG-01 genome sequencing.</title>
        <authorList>
            <person name="Liu L."/>
            <person name="Gao P.J."/>
            <person name="Chen G.J."/>
            <person name="Wang L.S."/>
        </authorList>
    </citation>
    <scope>NUCLEOTIDE SEQUENCE [LARGE SCALE GENOMIC DNA]</scope>
    <source>
        <strain evidence="3 4">PG-01</strain>
    </source>
</reference>
<dbReference type="InterPro" id="IPR006015">
    <property type="entry name" value="Universal_stress_UspA"/>
</dbReference>
<dbReference type="PANTHER" id="PTHR46268:SF22">
    <property type="entry name" value="SENSOR PROTEIN KDPD-RELATED"/>
    <property type="match status" value="1"/>
</dbReference>
<dbReference type="RefSeq" id="WP_045466068.1">
    <property type="nucleotide sequence ID" value="NZ_BBLT01000007.1"/>
</dbReference>
<sequence>MKRITALFATDFSSSAENALNYFINFARPFEVKLFVLHVVEVPLIPTEVPYERMFEKQVSDKIELGVKLMKTTTRILELCNNIEVNHILAEGDPQEEINKASDKYNVDLIIMGNKKGGFFTRIFSGDTVAGMIENGSRKILAISEDVHFRPLKTIVYACAISVRDHNNINELSEYAKEFDAEIIILNVRDKLEQEYPEIAAVMLDEIMDHVHYKNIKLITKTGTNVSAIIKKFIDEIDTDLVVMATHHRNFLEAILSGSTTEKVLNISSHPMLIFHLQGNTKGW</sequence>
<feature type="domain" description="UspA" evidence="2">
    <location>
        <begin position="7"/>
        <end position="134"/>
    </location>
</feature>
<evidence type="ECO:0000313" key="4">
    <source>
        <dbReference type="Proteomes" id="UP000030185"/>
    </source>
</evidence>
<dbReference type="CDD" id="cd00293">
    <property type="entry name" value="USP-like"/>
    <property type="match status" value="2"/>
</dbReference>
<dbReference type="SUPFAM" id="SSF52402">
    <property type="entry name" value="Adenine nucleotide alpha hydrolases-like"/>
    <property type="match status" value="2"/>
</dbReference>
<dbReference type="Proteomes" id="UP000030185">
    <property type="component" value="Unassembled WGS sequence"/>
</dbReference>
<dbReference type="EMBL" id="BBLT01000007">
    <property type="protein sequence ID" value="GAL86359.1"/>
    <property type="molecule type" value="Genomic_DNA"/>
</dbReference>
<dbReference type="InterPro" id="IPR006016">
    <property type="entry name" value="UspA"/>
</dbReference>
<evidence type="ECO:0000256" key="1">
    <source>
        <dbReference type="ARBA" id="ARBA00008791"/>
    </source>
</evidence>
<dbReference type="AlphaFoldDB" id="A0A098LIS7"/>
<comment type="caution">
    <text evidence="3">The sequence shown here is derived from an EMBL/GenBank/DDBJ whole genome shotgun (WGS) entry which is preliminary data.</text>
</comment>
<dbReference type="eggNOG" id="COG0589">
    <property type="taxonomic scope" value="Bacteria"/>
</dbReference>
<evidence type="ECO:0000259" key="2">
    <source>
        <dbReference type="Pfam" id="PF00582"/>
    </source>
</evidence>
<dbReference type="PANTHER" id="PTHR46268">
    <property type="entry name" value="STRESS RESPONSE PROTEIN NHAX"/>
    <property type="match status" value="1"/>
</dbReference>
<accession>A0A098LIS7</accession>
<organism evidence="3 4">
    <name type="scientific">Sporocytophaga myxococcoides</name>
    <dbReference type="NCBI Taxonomy" id="153721"/>
    <lineage>
        <taxon>Bacteria</taxon>
        <taxon>Pseudomonadati</taxon>
        <taxon>Bacteroidota</taxon>
        <taxon>Cytophagia</taxon>
        <taxon>Cytophagales</taxon>
        <taxon>Cytophagaceae</taxon>
        <taxon>Sporocytophaga</taxon>
    </lineage>
</organism>
<dbReference type="InterPro" id="IPR014729">
    <property type="entry name" value="Rossmann-like_a/b/a_fold"/>
</dbReference>
<keyword evidence="4" id="KW-1185">Reference proteome</keyword>
<dbReference type="Pfam" id="PF00582">
    <property type="entry name" value="Usp"/>
    <property type="match status" value="2"/>
</dbReference>
<feature type="domain" description="UspA" evidence="2">
    <location>
        <begin position="170"/>
        <end position="275"/>
    </location>
</feature>
<dbReference type="PRINTS" id="PR01438">
    <property type="entry name" value="UNVRSLSTRESS"/>
</dbReference>